<evidence type="ECO:0000313" key="2">
    <source>
        <dbReference type="Proteomes" id="UP001459714"/>
    </source>
</evidence>
<evidence type="ECO:0000313" key="1">
    <source>
        <dbReference type="EMBL" id="MEL3958390.1"/>
    </source>
</evidence>
<comment type="caution">
    <text evidence="1">The sequence shown here is derived from an EMBL/GenBank/DDBJ whole genome shotgun (WGS) entry which is preliminary data.</text>
</comment>
<keyword evidence="2" id="KW-1185">Reference proteome</keyword>
<organism evidence="1 2">
    <name type="scientific">Caldifermentibacillus hisashii</name>
    <dbReference type="NCBI Taxonomy" id="996558"/>
    <lineage>
        <taxon>Bacteria</taxon>
        <taxon>Bacillati</taxon>
        <taxon>Bacillota</taxon>
        <taxon>Bacilli</taxon>
        <taxon>Bacillales</taxon>
        <taxon>Bacillaceae</taxon>
        <taxon>Caldifermentibacillus</taxon>
    </lineage>
</organism>
<reference evidence="1 2" key="1">
    <citation type="submission" date="2024-03" db="EMBL/GenBank/DDBJ databases">
        <title>Bacilli Hybrid Assemblies.</title>
        <authorList>
            <person name="Kovac J."/>
        </authorList>
    </citation>
    <scope>NUCLEOTIDE SEQUENCE [LARGE SCALE GENOMIC DNA]</scope>
    <source>
        <strain evidence="1 2">FSL M8-0022</strain>
    </source>
</reference>
<gene>
    <name evidence="1" type="ORF">NST17_14590</name>
</gene>
<sequence>MKMICIQCQTEMITDCSVTVEGGMFGIKISQKGNKLFNNISAVPKSAVCPNCGNVSLYIEEYKQFKK</sequence>
<accession>A0ABU9JZY4</accession>
<protein>
    <submittedName>
        <fullName evidence="1">Nucleic acid-binding protein</fullName>
    </submittedName>
</protein>
<proteinExistence type="predicted"/>
<dbReference type="RefSeq" id="WP_052522580.1">
    <property type="nucleotide sequence ID" value="NZ_CP155465.1"/>
</dbReference>
<name>A0ABU9JZY4_9BACI</name>
<dbReference type="Proteomes" id="UP001459714">
    <property type="component" value="Unassembled WGS sequence"/>
</dbReference>
<dbReference type="EMBL" id="JBBYAK010000001">
    <property type="protein sequence ID" value="MEL3958390.1"/>
    <property type="molecule type" value="Genomic_DNA"/>
</dbReference>